<sequence>MKKRMLLREKIVLKIGLNKYLTIGLKNQCIENNVEYSGVSMIVGGSSLIGANSSDSDLDIIFIIPITCLSNEEINKCRECKYNIELYQKLCRDHDILFGDGEYVNSILKHLVNLINKARNDEVTNIKF</sequence>
<reference evidence="1 2" key="1">
    <citation type="submission" date="2020-08" db="EMBL/GenBank/DDBJ databases">
        <authorList>
            <person name="Koutsovoulos G."/>
            <person name="Danchin GJ E."/>
        </authorList>
    </citation>
    <scope>NUCLEOTIDE SEQUENCE [LARGE SCALE GENOMIC DNA]</scope>
</reference>
<dbReference type="EMBL" id="CAJEWN010002344">
    <property type="protein sequence ID" value="CAD2203216.1"/>
    <property type="molecule type" value="Genomic_DNA"/>
</dbReference>
<organism evidence="1 2">
    <name type="scientific">Meloidogyne enterolobii</name>
    <name type="common">Root-knot nematode worm</name>
    <name type="synonym">Meloidogyne mayaguensis</name>
    <dbReference type="NCBI Taxonomy" id="390850"/>
    <lineage>
        <taxon>Eukaryota</taxon>
        <taxon>Metazoa</taxon>
        <taxon>Ecdysozoa</taxon>
        <taxon>Nematoda</taxon>
        <taxon>Chromadorea</taxon>
        <taxon>Rhabditida</taxon>
        <taxon>Tylenchina</taxon>
        <taxon>Tylenchomorpha</taxon>
        <taxon>Tylenchoidea</taxon>
        <taxon>Meloidogynidae</taxon>
        <taxon>Meloidogyninae</taxon>
        <taxon>Meloidogyne</taxon>
    </lineage>
</organism>
<dbReference type="InterPro" id="IPR043519">
    <property type="entry name" value="NT_sf"/>
</dbReference>
<gene>
    <name evidence="1" type="ORF">MENT_LOCUS56888</name>
</gene>
<protein>
    <submittedName>
        <fullName evidence="1">Uncharacterized protein</fullName>
    </submittedName>
</protein>
<comment type="caution">
    <text evidence="1">The sequence shown here is derived from an EMBL/GenBank/DDBJ whole genome shotgun (WGS) entry which is preliminary data.</text>
</comment>
<proteinExistence type="predicted"/>
<evidence type="ECO:0000313" key="2">
    <source>
        <dbReference type="Proteomes" id="UP000580250"/>
    </source>
</evidence>
<accession>A0A6V7XV62</accession>
<evidence type="ECO:0000313" key="1">
    <source>
        <dbReference type="EMBL" id="CAD2203216.1"/>
    </source>
</evidence>
<name>A0A6V7XV62_MELEN</name>
<dbReference type="Proteomes" id="UP000580250">
    <property type="component" value="Unassembled WGS sequence"/>
</dbReference>
<dbReference type="Gene3D" id="3.30.460.10">
    <property type="entry name" value="Beta Polymerase, domain 2"/>
    <property type="match status" value="1"/>
</dbReference>
<dbReference type="AlphaFoldDB" id="A0A6V7XV62"/>